<organism evidence="2 3">
    <name type="scientific">Halopelagius inordinatus</name>
    <dbReference type="NCBI Taxonomy" id="553467"/>
    <lineage>
        <taxon>Archaea</taxon>
        <taxon>Methanobacteriati</taxon>
        <taxon>Methanobacteriota</taxon>
        <taxon>Stenosarchaea group</taxon>
        <taxon>Halobacteria</taxon>
        <taxon>Halobacteriales</taxon>
        <taxon>Haloferacaceae</taxon>
    </lineage>
</organism>
<gene>
    <name evidence="2" type="ORF">SAMN04488063_2092</name>
</gene>
<dbReference type="InterPro" id="IPR043870">
    <property type="entry name" value="DUF5830"/>
</dbReference>
<evidence type="ECO:0000313" key="2">
    <source>
        <dbReference type="EMBL" id="SFG45155.1"/>
    </source>
</evidence>
<evidence type="ECO:0000256" key="1">
    <source>
        <dbReference type="SAM" id="MobiDB-lite"/>
    </source>
</evidence>
<accession>A0A1I2RWU5</accession>
<name>A0A1I2RWU5_9EURY</name>
<proteinExistence type="predicted"/>
<dbReference type="EMBL" id="FOOQ01000002">
    <property type="protein sequence ID" value="SFG45155.1"/>
    <property type="molecule type" value="Genomic_DNA"/>
</dbReference>
<dbReference type="AlphaFoldDB" id="A0A1I2RWU5"/>
<reference evidence="3" key="1">
    <citation type="submission" date="2016-10" db="EMBL/GenBank/DDBJ databases">
        <authorList>
            <person name="Varghese N."/>
            <person name="Submissions S."/>
        </authorList>
    </citation>
    <scope>NUCLEOTIDE SEQUENCE [LARGE SCALE GENOMIC DNA]</scope>
    <source>
        <strain evidence="3">CGMCC 1.7739</strain>
    </source>
</reference>
<dbReference type="Pfam" id="PF19148">
    <property type="entry name" value="DUF5830"/>
    <property type="match status" value="1"/>
</dbReference>
<feature type="region of interest" description="Disordered" evidence="1">
    <location>
        <begin position="1"/>
        <end position="42"/>
    </location>
</feature>
<dbReference type="Proteomes" id="UP000198876">
    <property type="component" value="Unassembled WGS sequence"/>
</dbReference>
<protein>
    <submittedName>
        <fullName evidence="2">Uncharacterized protein</fullName>
    </submittedName>
</protein>
<sequence>MSDDDSEAHPDLSAFATESDGSESERREESVRPASESAENAVDVRAMDATERVELGVELLAHLESESLPLSDAVDRIETVTTNPTLTRDILDAAELRGVIDREDGRIRTRRGGTYVEFESQVVERDGEFDCRRCGASISTGHFVRFEAGELGPFGSSCVRKVLGRD</sequence>
<keyword evidence="3" id="KW-1185">Reference proteome</keyword>
<evidence type="ECO:0000313" key="3">
    <source>
        <dbReference type="Proteomes" id="UP000198876"/>
    </source>
</evidence>